<feature type="domain" description="Agenet-like" evidence="11">
    <location>
        <begin position="63"/>
        <end position="115"/>
    </location>
</feature>
<dbReference type="GO" id="GO:0099577">
    <property type="term" value="P:regulation of translation at presynapse, modulating synaptic transmission"/>
    <property type="evidence" value="ECO:0007669"/>
    <property type="project" value="TreeGrafter"/>
</dbReference>
<dbReference type="GO" id="GO:0098793">
    <property type="term" value="C:presynapse"/>
    <property type="evidence" value="ECO:0007669"/>
    <property type="project" value="GOC"/>
</dbReference>
<dbReference type="PROSITE" id="PS50084">
    <property type="entry name" value="KH_TYPE_1"/>
    <property type="match status" value="2"/>
</dbReference>
<dbReference type="InterPro" id="IPR047427">
    <property type="entry name" value="Tudor_Agenet_FXR1_rpt2"/>
</dbReference>
<dbReference type="InterPro" id="IPR004087">
    <property type="entry name" value="KH_dom"/>
</dbReference>
<dbReference type="GO" id="GO:0043005">
    <property type="term" value="C:neuron projection"/>
    <property type="evidence" value="ECO:0007669"/>
    <property type="project" value="TreeGrafter"/>
</dbReference>
<dbReference type="CTD" id="8087"/>
<gene>
    <name evidence="13" type="primary">LOC111147481</name>
</gene>
<evidence type="ECO:0000313" key="12">
    <source>
        <dbReference type="Proteomes" id="UP000248482"/>
    </source>
</evidence>
<comment type="similarity">
    <text evidence="2">Belongs to the FMR1 family.</text>
</comment>
<name>A0A2Y9JF56_ENHLU</name>
<dbReference type="SUPFAM" id="SSF54791">
    <property type="entry name" value="Eukaryotic type KH-domain (KH-domain type I)"/>
    <property type="match status" value="2"/>
</dbReference>
<dbReference type="CDD" id="cd22510">
    <property type="entry name" value="KH_I_FXR1_rpt3"/>
    <property type="match status" value="1"/>
</dbReference>
<organism evidence="12 13">
    <name type="scientific">Enhydra lutris kenyoni</name>
    <name type="common">northern sea otter</name>
    <dbReference type="NCBI Taxonomy" id="391180"/>
    <lineage>
        <taxon>Eukaryota</taxon>
        <taxon>Metazoa</taxon>
        <taxon>Chordata</taxon>
        <taxon>Craniata</taxon>
        <taxon>Vertebrata</taxon>
        <taxon>Euteleostomi</taxon>
        <taxon>Mammalia</taxon>
        <taxon>Eutheria</taxon>
        <taxon>Laurasiatheria</taxon>
        <taxon>Carnivora</taxon>
        <taxon>Caniformia</taxon>
        <taxon>Musteloidea</taxon>
        <taxon>Mustelidae</taxon>
        <taxon>Lutrinae</taxon>
        <taxon>Enhydra</taxon>
    </lineage>
</organism>
<dbReference type="PANTHER" id="PTHR10603">
    <property type="entry name" value="FRAGILE X MENTAL RETARDATION SYNDROME-RELATED PROTEIN"/>
    <property type="match status" value="1"/>
</dbReference>
<dbReference type="FunFam" id="3.30.1370.10:FF:000017">
    <property type="entry name" value="Fragile X mental retardation syndrome-related protein 1"/>
    <property type="match status" value="1"/>
</dbReference>
<dbReference type="PANTHER" id="PTHR10603:SF6">
    <property type="entry name" value="RNA-BINDING PROTEIN FXR1"/>
    <property type="match status" value="1"/>
</dbReference>
<feature type="compositionally biased region" description="Polar residues" evidence="10">
    <location>
        <begin position="394"/>
        <end position="410"/>
    </location>
</feature>
<dbReference type="GeneID" id="111147481"/>
<keyword evidence="6 9" id="KW-0694">RNA-binding</keyword>
<dbReference type="Pfam" id="PF16097">
    <property type="entry name" value="FXR_C3"/>
    <property type="match status" value="1"/>
</dbReference>
<evidence type="ECO:0000313" key="13">
    <source>
        <dbReference type="RefSeq" id="XP_022359221.1"/>
    </source>
</evidence>
<dbReference type="GO" id="GO:0007517">
    <property type="term" value="P:muscle organ development"/>
    <property type="evidence" value="ECO:0007669"/>
    <property type="project" value="UniProtKB-KW"/>
</dbReference>
<dbReference type="InterPro" id="IPR032177">
    <property type="entry name" value="FXR_C3"/>
</dbReference>
<evidence type="ECO:0000256" key="9">
    <source>
        <dbReference type="PROSITE-ProRule" id="PRU00117"/>
    </source>
</evidence>
<dbReference type="FunFam" id="2.30.30.140:FF:000002">
    <property type="entry name" value="Fragile X mental retardation 1, isoform CRA_e"/>
    <property type="match status" value="1"/>
</dbReference>
<dbReference type="CDD" id="cd20475">
    <property type="entry name" value="Tudor_Agenet_FXR1_rpt2"/>
    <property type="match status" value="1"/>
</dbReference>
<sequence length="621" mass="69761">MAELTVEVRGSNGAFYKGFIKDVHEDSLTVVFENNWQPERQVPFNEVRLPPPPDIKKEISEGDEVEVYSRANDQEPCGWWLAKVRMMKGEFYVIEYAACDATYNEIVTFERLRPVNQNKTVKKNTFFKCTVDVPEDLREACANENAHKDFKKAVGACRIFYHPETTQLMILSASEATVKRVNILSDMHLRSIRTKLMLMSRNEEATKHLECTKQLAAAFHEEFVVREDLMGLAIGTHGSNIQQARKVPGVTAIELDEDTGTFRIYGESADAVKKARGFLEFVEDFIQVPRNLVGKVIGKNGKVIQEIVDKSGVVRVRIEGDNENKLPREDGMVPFVFVGTKESIGNVQVLLEYHIAYLKEVEQLRMERLQIDEQLRQIGSRSYSGRGRGRRGPNYTSGYGTNSELSNPSETESERKDELSDWSLAGEDDRESRHQRDSRRRPGGRGRSVSGGRGRGGPRGGKSSISSVLKDPDSNPYSLLDNTESDQTADTDASESHHSTNRRRRSRRRRTDEDAVLMDGMTESDTASVNENGLVTVADYISRAESQSRQRNLPRETLAKNKKEMAKDVIEEHGPSEKAINGPTSASGDEISKLQRTPGEEKINILKEENTQEAAVLNGVS</sequence>
<evidence type="ECO:0000256" key="10">
    <source>
        <dbReference type="SAM" id="MobiDB-lite"/>
    </source>
</evidence>
<dbReference type="InterPro" id="IPR047494">
    <property type="entry name" value="KH_I_FXR1_rpt1"/>
</dbReference>
<evidence type="ECO:0000256" key="1">
    <source>
        <dbReference type="ARBA" id="ARBA00004331"/>
    </source>
</evidence>
<dbReference type="GO" id="GO:0045727">
    <property type="term" value="P:positive regulation of translation"/>
    <property type="evidence" value="ECO:0007669"/>
    <property type="project" value="TreeGrafter"/>
</dbReference>
<dbReference type="CDD" id="cd22507">
    <property type="entry name" value="KH_I_FXR1_rpt2"/>
    <property type="match status" value="1"/>
</dbReference>
<reference evidence="13" key="1">
    <citation type="submission" date="2025-08" db="UniProtKB">
        <authorList>
            <consortium name="RefSeq"/>
        </authorList>
    </citation>
    <scope>IDENTIFICATION</scope>
    <source>
        <tissue evidence="13">Blood</tissue>
    </source>
</reference>
<evidence type="ECO:0000256" key="7">
    <source>
        <dbReference type="ARBA" id="ARBA00034847"/>
    </source>
</evidence>
<dbReference type="AlphaFoldDB" id="A0A2Y9JF56"/>
<evidence type="ECO:0000259" key="11">
    <source>
        <dbReference type="PROSITE" id="PS51641"/>
    </source>
</evidence>
<feature type="compositionally biased region" description="Basic residues" evidence="10">
    <location>
        <begin position="499"/>
        <end position="509"/>
    </location>
</feature>
<dbReference type="InterPro" id="IPR047425">
    <property type="entry name" value="Tudor_Agenet_FXR1_rpt1"/>
</dbReference>
<dbReference type="Pfam" id="PF00013">
    <property type="entry name" value="KH_1"/>
    <property type="match status" value="2"/>
</dbReference>
<evidence type="ECO:0000256" key="8">
    <source>
        <dbReference type="ARBA" id="ARBA00049695"/>
    </source>
</evidence>
<dbReference type="InterPro" id="IPR008395">
    <property type="entry name" value="Agenet-like_dom"/>
</dbReference>
<dbReference type="Pfam" id="PF18336">
    <property type="entry name" value="Tudor_FRX1"/>
    <property type="match status" value="1"/>
</dbReference>
<dbReference type="Pfam" id="PF12235">
    <property type="entry name" value="FXMRP1_C_core"/>
    <property type="match status" value="1"/>
</dbReference>
<comment type="subcellular location">
    <subcellularLocation>
        <location evidence="1">Cytoplasm</location>
        <location evidence="1">Cytoplasmic ribonucleoprotein granule</location>
    </subcellularLocation>
</comment>
<evidence type="ECO:0000256" key="2">
    <source>
        <dbReference type="ARBA" id="ARBA00006633"/>
    </source>
</evidence>
<feature type="compositionally biased region" description="Acidic residues" evidence="10">
    <location>
        <begin position="483"/>
        <end position="493"/>
    </location>
</feature>
<keyword evidence="12" id="KW-1185">Reference proteome</keyword>
<keyword evidence="4" id="KW-0517">Myogenesis</keyword>
<dbReference type="InterPro" id="IPR040472">
    <property type="entry name" value="FMRP_KH0"/>
</dbReference>
<dbReference type="SMART" id="SM00322">
    <property type="entry name" value="KH"/>
    <property type="match status" value="2"/>
</dbReference>
<dbReference type="RefSeq" id="XP_022359221.1">
    <property type="nucleotide sequence ID" value="XM_022503513.1"/>
</dbReference>
<dbReference type="InterPro" id="IPR004088">
    <property type="entry name" value="KH_dom_type_1"/>
</dbReference>
<dbReference type="Gene3D" id="3.30.1370.10">
    <property type="entry name" value="K Homology domain, type 1"/>
    <property type="match status" value="2"/>
</dbReference>
<dbReference type="PROSITE" id="PS51641">
    <property type="entry name" value="AGENET_LIKE"/>
    <property type="match status" value="2"/>
</dbReference>
<keyword evidence="5" id="KW-0677">Repeat</keyword>
<feature type="compositionally biased region" description="Gly residues" evidence="10">
    <location>
        <begin position="445"/>
        <end position="460"/>
    </location>
</feature>
<dbReference type="Proteomes" id="UP000248482">
    <property type="component" value="Unplaced"/>
</dbReference>
<feature type="compositionally biased region" description="Basic and acidic residues" evidence="10">
    <location>
        <begin position="590"/>
        <end position="608"/>
    </location>
</feature>
<feature type="domain" description="Agenet-like" evidence="11">
    <location>
        <begin position="4"/>
        <end position="50"/>
    </location>
</feature>
<dbReference type="CDD" id="cd22504">
    <property type="entry name" value="KH_I_FXR1_rpt1"/>
    <property type="match status" value="1"/>
</dbReference>
<evidence type="ECO:0000256" key="4">
    <source>
        <dbReference type="ARBA" id="ARBA00022541"/>
    </source>
</evidence>
<evidence type="ECO:0000256" key="3">
    <source>
        <dbReference type="ARBA" id="ARBA00022490"/>
    </source>
</evidence>
<dbReference type="GO" id="GO:0043488">
    <property type="term" value="P:regulation of mRNA stability"/>
    <property type="evidence" value="ECO:0007669"/>
    <property type="project" value="TreeGrafter"/>
</dbReference>
<dbReference type="InterPro" id="IPR036612">
    <property type="entry name" value="KH_dom_type_1_sf"/>
</dbReference>
<keyword evidence="3" id="KW-0963">Cytoplasm</keyword>
<dbReference type="GO" id="GO:0051028">
    <property type="term" value="P:mRNA transport"/>
    <property type="evidence" value="ECO:0007669"/>
    <property type="project" value="TreeGrafter"/>
</dbReference>
<evidence type="ECO:0000256" key="5">
    <source>
        <dbReference type="ARBA" id="ARBA00022737"/>
    </source>
</evidence>
<accession>A0A2Y9JF56</accession>
<evidence type="ECO:0000256" key="6">
    <source>
        <dbReference type="ARBA" id="ARBA00022884"/>
    </source>
</evidence>
<dbReference type="GO" id="GO:0003730">
    <property type="term" value="F:mRNA 3'-UTR binding"/>
    <property type="evidence" value="ECO:0007669"/>
    <property type="project" value="TreeGrafter"/>
</dbReference>
<feature type="compositionally biased region" description="Basic and acidic residues" evidence="10">
    <location>
        <begin position="553"/>
        <end position="576"/>
    </location>
</feature>
<dbReference type="InterPro" id="IPR041560">
    <property type="entry name" value="Tudor_FRM1"/>
</dbReference>
<dbReference type="Gene3D" id="2.30.30.140">
    <property type="match status" value="2"/>
</dbReference>
<dbReference type="FunFam" id="3.30.1370.10:FF:000004">
    <property type="entry name" value="Fragile X mental retardation 1, isoform CRA_e"/>
    <property type="match status" value="1"/>
</dbReference>
<dbReference type="GO" id="GO:0005634">
    <property type="term" value="C:nucleus"/>
    <property type="evidence" value="ECO:0007669"/>
    <property type="project" value="TreeGrafter"/>
</dbReference>
<feature type="region of interest" description="Disordered" evidence="10">
    <location>
        <begin position="381"/>
        <end position="530"/>
    </location>
</feature>
<dbReference type="GO" id="GO:0048170">
    <property type="term" value="P:positive regulation of long-term neuronal synaptic plasticity"/>
    <property type="evidence" value="ECO:0007669"/>
    <property type="project" value="TreeGrafter"/>
</dbReference>
<feature type="region of interest" description="Disordered" evidence="10">
    <location>
        <begin position="545"/>
        <end position="608"/>
    </location>
</feature>
<dbReference type="InterPro" id="IPR047495">
    <property type="entry name" value="KH_I_FXR1_rpt2"/>
</dbReference>
<dbReference type="InterPro" id="IPR032172">
    <property type="entry name" value="FXR1_C1"/>
</dbReference>
<dbReference type="InterPro" id="IPR040148">
    <property type="entry name" value="FMR1"/>
</dbReference>
<dbReference type="InterPro" id="IPR047496">
    <property type="entry name" value="KH_I_FXR1_rpt3"/>
</dbReference>
<dbReference type="InterPro" id="IPR022034">
    <property type="entry name" value="FMR1-like_C_core"/>
</dbReference>
<dbReference type="Pfam" id="PF17904">
    <property type="entry name" value="KH_9"/>
    <property type="match status" value="1"/>
</dbReference>
<dbReference type="Pfam" id="PF05641">
    <property type="entry name" value="Agenet"/>
    <property type="match status" value="1"/>
</dbReference>
<dbReference type="GO" id="GO:0010494">
    <property type="term" value="C:cytoplasmic stress granule"/>
    <property type="evidence" value="ECO:0007669"/>
    <property type="project" value="TreeGrafter"/>
</dbReference>
<dbReference type="CDD" id="cd20472">
    <property type="entry name" value="Tudor_Agenet_FXR1_rpt1"/>
    <property type="match status" value="1"/>
</dbReference>
<comment type="subunit">
    <text evidence="8">Homodimer (via CC domains); homodiremization is required for FXR1-network nucleation. Interacts with FMR1. Interacts with FRX2. Interacts with TDRD3. Interacts with HABP4. Interacts with CYFIP2 but not with CYFIP1. Interacts with EIF4G3; promoting translation of target mRNAs. Interacts with ELAVL1. Interacts with CEP63; inhibiting 'Lys-63'-linked ubiquitination. Interacts with PKP3; the interaction facilitates the binding of PKP3 to PKP2 mRNA. Interacts with PKP1; the interaction may facilitate the binding of PKP1 to PKP2, PKP3 and DSP mRNA.</text>
</comment>
<proteinExistence type="inferred from homology"/>
<protein>
    <recommendedName>
        <fullName evidence="7">RNA-binding protein FXR1</fullName>
    </recommendedName>
</protein>
<dbReference type="Pfam" id="PF16096">
    <property type="entry name" value="FXR_C1"/>
    <property type="match status" value="1"/>
</dbReference>
<dbReference type="GO" id="GO:0045182">
    <property type="term" value="F:translation regulator activity"/>
    <property type="evidence" value="ECO:0007669"/>
    <property type="project" value="TreeGrafter"/>
</dbReference>
<dbReference type="FunFam" id="2.30.30.140:FF:000001">
    <property type="entry name" value="Fragile X mental retardation 1, isoform CRA_e"/>
    <property type="match status" value="1"/>
</dbReference>